<keyword evidence="1" id="KW-0175">Coiled coil</keyword>
<name>A0A1G8X5A2_ENTCA</name>
<evidence type="ECO:0000313" key="3">
    <source>
        <dbReference type="Proteomes" id="UP000286288"/>
    </source>
</evidence>
<dbReference type="Proteomes" id="UP000286288">
    <property type="component" value="Unassembled WGS sequence"/>
</dbReference>
<evidence type="ECO:0000313" key="2">
    <source>
        <dbReference type="EMBL" id="RHK05800.1"/>
    </source>
</evidence>
<reference evidence="2 3" key="1">
    <citation type="submission" date="2018-08" db="EMBL/GenBank/DDBJ databases">
        <title>A genome reference for cultivated species of the human gut microbiota.</title>
        <authorList>
            <person name="Zou Y."/>
            <person name="Xue W."/>
            <person name="Luo G."/>
        </authorList>
    </citation>
    <scope>NUCLEOTIDE SEQUENCE [LARGE SCALE GENOMIC DNA]</scope>
    <source>
        <strain evidence="2 3">AF48-16</strain>
    </source>
</reference>
<gene>
    <name evidence="2" type="ORF">DW084_11715</name>
</gene>
<evidence type="ECO:0000256" key="1">
    <source>
        <dbReference type="SAM" id="Coils"/>
    </source>
</evidence>
<dbReference type="RefSeq" id="WP_005225568.1">
    <property type="nucleotide sequence ID" value="NZ_CABHDD010000001.1"/>
</dbReference>
<proteinExistence type="predicted"/>
<protein>
    <submittedName>
        <fullName evidence="2">Uncharacterized protein</fullName>
    </submittedName>
</protein>
<feature type="coiled-coil region" evidence="1">
    <location>
        <begin position="1"/>
        <end position="73"/>
    </location>
</feature>
<dbReference type="AlphaFoldDB" id="A0A1G8X5A2"/>
<dbReference type="OrthoDB" id="2166166at2"/>
<organism evidence="2 3">
    <name type="scientific">Enterococcus casseliflavus</name>
    <name type="common">Enterococcus flavescens</name>
    <dbReference type="NCBI Taxonomy" id="37734"/>
    <lineage>
        <taxon>Bacteria</taxon>
        <taxon>Bacillati</taxon>
        <taxon>Bacillota</taxon>
        <taxon>Bacilli</taxon>
        <taxon>Lactobacillales</taxon>
        <taxon>Enterococcaceae</taxon>
        <taxon>Enterococcus</taxon>
    </lineage>
</organism>
<comment type="caution">
    <text evidence="2">The sequence shown here is derived from an EMBL/GenBank/DDBJ whole genome shotgun (WGS) entry which is preliminary data.</text>
</comment>
<dbReference type="SUPFAM" id="SSF160527">
    <property type="entry name" value="V-type ATPase subunit E-like"/>
    <property type="match status" value="1"/>
</dbReference>
<sequence>MDAIDKMIAELDQEAQTKRERLAAAERARISETMARDWAKKESDLQLRAQQAKKQAEKNYQQALNRQASAAKQQQMVKQNEYLTQLFEQAYQQMVAWTPEELQSFAENVLQQLPISGTVTFHAGPEQAAHLDAAWLTSCQSKLPYQIKAGAPLTEAGFLVDDNGIQYNFTYQVLLDEYKKETRERWLQIIQQGG</sequence>
<accession>A0A1G8X5A2</accession>
<dbReference type="EMBL" id="QRMZ01000015">
    <property type="protein sequence ID" value="RHK05800.1"/>
    <property type="molecule type" value="Genomic_DNA"/>
</dbReference>